<feature type="domain" description="Helicase ATP-binding" evidence="4">
    <location>
        <begin position="65"/>
        <end position="140"/>
    </location>
</feature>
<proteinExistence type="predicted"/>
<dbReference type="InterPro" id="IPR049730">
    <property type="entry name" value="SNF2/RAD54-like_C"/>
</dbReference>
<evidence type="ECO:0000313" key="5">
    <source>
        <dbReference type="EMBL" id="RCI05680.1"/>
    </source>
</evidence>
<dbReference type="Pfam" id="PF00176">
    <property type="entry name" value="SNF2-rel_dom"/>
    <property type="match status" value="1"/>
</dbReference>
<organism evidence="5 6">
    <name type="scientific">Rhizopus stolonifer</name>
    <name type="common">Rhizopus nigricans</name>
    <dbReference type="NCBI Taxonomy" id="4846"/>
    <lineage>
        <taxon>Eukaryota</taxon>
        <taxon>Fungi</taxon>
        <taxon>Fungi incertae sedis</taxon>
        <taxon>Mucoromycota</taxon>
        <taxon>Mucoromycotina</taxon>
        <taxon>Mucoromycetes</taxon>
        <taxon>Mucorales</taxon>
        <taxon>Mucorineae</taxon>
        <taxon>Rhizopodaceae</taxon>
        <taxon>Rhizopus</taxon>
    </lineage>
</organism>
<dbReference type="STRING" id="4846.A0A367KU94"/>
<dbReference type="Gene3D" id="3.40.50.300">
    <property type="entry name" value="P-loop containing nucleotide triphosphate hydrolases"/>
    <property type="match status" value="1"/>
</dbReference>
<sequence>MEEKNNLKRVRTKPTISVRQPALITGGVLQDYQLAVVEWLIILWENELNGILADEMGLGETLQTIVITSFEVVMNDRKYLQRYNWKRIVINEGHRIKNKGCKLIRELMTYSSTNHLFLTGTPLQNNLSELWSLLNFLLPDIFDNLDIFQSCAISIRGWKLCRLNGSVSQENRHRKIEEFSDPNSVAKLFLLSTRAGGLGINLTAANSNTQMDLQAQDRVHRIGRTKCVLIYRSFAAKTVEAKILEKATEKCRLEKFVTSKGKFKSLVLDNKHDTTICKLADILASADSEQVQVVAQGGKVISDTSLESMNTTETNHFREMDPSKLHDLENEVLTTRS</sequence>
<keyword evidence="1" id="KW-0547">Nucleotide-binding</keyword>
<protein>
    <recommendedName>
        <fullName evidence="4">Helicase ATP-binding domain-containing protein</fullName>
    </recommendedName>
</protein>
<dbReference type="GO" id="GO:0005524">
    <property type="term" value="F:ATP binding"/>
    <property type="evidence" value="ECO:0007669"/>
    <property type="project" value="InterPro"/>
</dbReference>
<dbReference type="CDD" id="cd18793">
    <property type="entry name" value="SF2_C_SNF"/>
    <property type="match status" value="1"/>
</dbReference>
<dbReference type="InterPro" id="IPR000330">
    <property type="entry name" value="SNF2_N"/>
</dbReference>
<accession>A0A367KU94</accession>
<dbReference type="InterPro" id="IPR038718">
    <property type="entry name" value="SNF2-like_sf"/>
</dbReference>
<keyword evidence="2" id="KW-0378">Hydrolase</keyword>
<evidence type="ECO:0000256" key="2">
    <source>
        <dbReference type="ARBA" id="ARBA00022801"/>
    </source>
</evidence>
<dbReference type="SUPFAM" id="SSF52540">
    <property type="entry name" value="P-loop containing nucleoside triphosphate hydrolases"/>
    <property type="match status" value="1"/>
</dbReference>
<dbReference type="Proteomes" id="UP000253551">
    <property type="component" value="Unassembled WGS sequence"/>
</dbReference>
<dbReference type="PANTHER" id="PTHR10799">
    <property type="entry name" value="SNF2/RAD54 HELICASE FAMILY"/>
    <property type="match status" value="1"/>
</dbReference>
<dbReference type="InterPro" id="IPR027417">
    <property type="entry name" value="P-loop_NTPase"/>
</dbReference>
<dbReference type="SMART" id="SM00490">
    <property type="entry name" value="HELICc"/>
    <property type="match status" value="1"/>
</dbReference>
<gene>
    <name evidence="5" type="ORF">CU098_012549</name>
</gene>
<dbReference type="Pfam" id="PF00271">
    <property type="entry name" value="Helicase_C"/>
    <property type="match status" value="1"/>
</dbReference>
<dbReference type="AlphaFoldDB" id="A0A367KU94"/>
<keyword evidence="6" id="KW-1185">Reference proteome</keyword>
<dbReference type="Gene3D" id="3.40.50.10810">
    <property type="entry name" value="Tandem AAA-ATPase domain"/>
    <property type="match status" value="2"/>
</dbReference>
<dbReference type="GO" id="GO:0016787">
    <property type="term" value="F:hydrolase activity"/>
    <property type="evidence" value="ECO:0007669"/>
    <property type="project" value="UniProtKB-KW"/>
</dbReference>
<evidence type="ECO:0000256" key="3">
    <source>
        <dbReference type="ARBA" id="ARBA00022840"/>
    </source>
</evidence>
<name>A0A367KU94_RHIST</name>
<comment type="caution">
    <text evidence="5">The sequence shown here is derived from an EMBL/GenBank/DDBJ whole genome shotgun (WGS) entry which is preliminary data.</text>
</comment>
<reference evidence="5 6" key="1">
    <citation type="journal article" date="2018" name="G3 (Bethesda)">
        <title>Phylogenetic and Phylogenomic Definition of Rhizopus Species.</title>
        <authorList>
            <person name="Gryganskyi A.P."/>
            <person name="Golan J."/>
            <person name="Dolatabadi S."/>
            <person name="Mondo S."/>
            <person name="Robb S."/>
            <person name="Idnurm A."/>
            <person name="Muszewska A."/>
            <person name="Steczkiewicz K."/>
            <person name="Masonjones S."/>
            <person name="Liao H.L."/>
            <person name="Gajdeczka M.T."/>
            <person name="Anike F."/>
            <person name="Vuek A."/>
            <person name="Anishchenko I.M."/>
            <person name="Voigt K."/>
            <person name="de Hoog G.S."/>
            <person name="Smith M.E."/>
            <person name="Heitman J."/>
            <person name="Vilgalys R."/>
            <person name="Stajich J.E."/>
        </authorList>
    </citation>
    <scope>NUCLEOTIDE SEQUENCE [LARGE SCALE GENOMIC DNA]</scope>
    <source>
        <strain evidence="5 6">LSU 92-RS-03</strain>
    </source>
</reference>
<dbReference type="EMBL" id="PJQM01000328">
    <property type="protein sequence ID" value="RCI05680.1"/>
    <property type="molecule type" value="Genomic_DNA"/>
</dbReference>
<dbReference type="InterPro" id="IPR014001">
    <property type="entry name" value="Helicase_ATP-bd"/>
</dbReference>
<evidence type="ECO:0000256" key="1">
    <source>
        <dbReference type="ARBA" id="ARBA00022741"/>
    </source>
</evidence>
<dbReference type="PROSITE" id="PS51192">
    <property type="entry name" value="HELICASE_ATP_BIND_1"/>
    <property type="match status" value="1"/>
</dbReference>
<keyword evidence="3" id="KW-0067">ATP-binding</keyword>
<evidence type="ECO:0000259" key="4">
    <source>
        <dbReference type="PROSITE" id="PS51192"/>
    </source>
</evidence>
<dbReference type="InterPro" id="IPR001650">
    <property type="entry name" value="Helicase_C-like"/>
</dbReference>
<dbReference type="OrthoDB" id="5857104at2759"/>
<evidence type="ECO:0000313" key="6">
    <source>
        <dbReference type="Proteomes" id="UP000253551"/>
    </source>
</evidence>